<reference evidence="2" key="1">
    <citation type="journal article" date="2019" name="Int. J. Syst. Evol. Microbiol.">
        <title>The Global Catalogue of Microorganisms (GCM) 10K type strain sequencing project: providing services to taxonomists for standard genome sequencing and annotation.</title>
        <authorList>
            <consortium name="The Broad Institute Genomics Platform"/>
            <consortium name="The Broad Institute Genome Sequencing Center for Infectious Disease"/>
            <person name="Wu L."/>
            <person name="Ma J."/>
        </authorList>
    </citation>
    <scope>NUCLEOTIDE SEQUENCE [LARGE SCALE GENOMIC DNA]</scope>
    <source>
        <strain evidence="2">CCUG 36956</strain>
    </source>
</reference>
<dbReference type="Proteomes" id="UP001596223">
    <property type="component" value="Unassembled WGS sequence"/>
</dbReference>
<proteinExistence type="predicted"/>
<evidence type="ECO:0000313" key="2">
    <source>
        <dbReference type="Proteomes" id="UP001596223"/>
    </source>
</evidence>
<evidence type="ECO:0008006" key="3">
    <source>
        <dbReference type="Google" id="ProtNLM"/>
    </source>
</evidence>
<comment type="caution">
    <text evidence="1">The sequence shown here is derived from an EMBL/GenBank/DDBJ whole genome shotgun (WGS) entry which is preliminary data.</text>
</comment>
<dbReference type="RefSeq" id="WP_378600624.1">
    <property type="nucleotide sequence ID" value="NZ_JBHSQN010000002.1"/>
</dbReference>
<evidence type="ECO:0000313" key="1">
    <source>
        <dbReference type="EMBL" id="MFC6010555.1"/>
    </source>
</evidence>
<protein>
    <recommendedName>
        <fullName evidence="3">Alpha/beta hydrolase</fullName>
    </recommendedName>
</protein>
<organism evidence="1 2">
    <name type="scientific">Nocardia lasii</name>
    <dbReference type="NCBI Taxonomy" id="1616107"/>
    <lineage>
        <taxon>Bacteria</taxon>
        <taxon>Bacillati</taxon>
        <taxon>Actinomycetota</taxon>
        <taxon>Actinomycetes</taxon>
        <taxon>Mycobacteriales</taxon>
        <taxon>Nocardiaceae</taxon>
        <taxon>Nocardia</taxon>
    </lineage>
</organism>
<name>A0ABW1JNG0_9NOCA</name>
<accession>A0ABW1JNG0</accession>
<keyword evidence="2" id="KW-1185">Reference proteome</keyword>
<dbReference type="EMBL" id="JBHSQN010000002">
    <property type="protein sequence ID" value="MFC6010555.1"/>
    <property type="molecule type" value="Genomic_DNA"/>
</dbReference>
<gene>
    <name evidence="1" type="ORF">ACFP3H_05790</name>
</gene>
<sequence length="46" mass="5014">MRALVVSGRPAPEFVETGRLHTFGGGHFYLDEQPAEVARAITRSVS</sequence>